<dbReference type="NCBIfam" id="TIGR01843">
    <property type="entry name" value="type_I_hlyD"/>
    <property type="match status" value="1"/>
</dbReference>
<evidence type="ECO:0000256" key="2">
    <source>
        <dbReference type="ARBA" id="ARBA00009477"/>
    </source>
</evidence>
<evidence type="ECO:0000259" key="12">
    <source>
        <dbReference type="Pfam" id="PF26002"/>
    </source>
</evidence>
<dbReference type="InterPro" id="IPR050739">
    <property type="entry name" value="MFP"/>
</dbReference>
<evidence type="ECO:0000256" key="3">
    <source>
        <dbReference type="ARBA" id="ARBA00022448"/>
    </source>
</evidence>
<sequence>MIASLALRNKSPGAPQAEKPAPFGKSLVISGFAIIAAFSAVAGTWLVAAPIQGAVLAPGVVDVASNVKTIQHLEGGIISEILVKEGDRVSVGQALIRLQGTASTAAANEISAQWCEAKATEARLVAERDGKDTIEIPPELTQAGKQAMDAIAGQESIFRSRQALLRESLSVLQQMIASLHKEIEGYEGQVAAATRKLKVIEDQLSDVRALYEKKLVIRTRLTDLETEEADTSGDLSGYVASIGVAKQKMEETKFKIAELKASTATDIVEQLGLTRAKIYESAQKMAAANDVLARIEIRAPIGGTVVGLKVHTIGGVIAAGDPLMDIVPLDDSFVVLANVDPLDVDQVRAGLHATIWLSAISKRYQQPLSGDIQTLSADRLIDSRTGQAYYSARIVLTPESLKAMPVALQAGMNTQVMIETGTRSAWEYLSAPVYAAMGRALRE</sequence>
<evidence type="ECO:0000256" key="7">
    <source>
        <dbReference type="ARBA" id="ARBA00022989"/>
    </source>
</evidence>
<evidence type="ECO:0000256" key="1">
    <source>
        <dbReference type="ARBA" id="ARBA00004377"/>
    </source>
</evidence>
<dbReference type="InterPro" id="IPR058781">
    <property type="entry name" value="HH_AprE-like"/>
</dbReference>
<dbReference type="EMBL" id="JAVIJF010000015">
    <property type="protein sequence ID" value="MDX8527019.1"/>
    <property type="molecule type" value="Genomic_DNA"/>
</dbReference>
<feature type="domain" description="AprE-like beta-barrel" evidence="12">
    <location>
        <begin position="334"/>
        <end position="421"/>
    </location>
</feature>
<keyword evidence="5 9" id="KW-0997">Cell inner membrane</keyword>
<protein>
    <recommendedName>
        <fullName evidence="9">Membrane fusion protein (MFP) family protein</fullName>
    </recommendedName>
</protein>
<keyword evidence="10" id="KW-0175">Coiled coil</keyword>
<keyword evidence="3 9" id="KW-0813">Transport</keyword>
<dbReference type="Proteomes" id="UP001276840">
    <property type="component" value="Unassembled WGS sequence"/>
</dbReference>
<evidence type="ECO:0000313" key="13">
    <source>
        <dbReference type="EMBL" id="MDX8527019.1"/>
    </source>
</evidence>
<reference evidence="13 14" key="1">
    <citation type="submission" date="2023-08" db="EMBL/GenBank/DDBJ databases">
        <title>Implementing the SeqCode for naming new Mesorhizobium species isolated from Vachellia karroo root nodules.</title>
        <authorList>
            <person name="Van Lill M."/>
        </authorList>
    </citation>
    <scope>NUCLEOTIDE SEQUENCE [LARGE SCALE GENOMIC DNA]</scope>
    <source>
        <strain evidence="13 14">MSK 1335</strain>
    </source>
</reference>
<dbReference type="PANTHER" id="PTHR30386:SF17">
    <property type="entry name" value="ALKALINE PROTEASE SECRETION PROTEIN APRE"/>
    <property type="match status" value="1"/>
</dbReference>
<dbReference type="Pfam" id="PF25994">
    <property type="entry name" value="HH_AprE"/>
    <property type="match status" value="1"/>
</dbReference>
<dbReference type="PANTHER" id="PTHR30386">
    <property type="entry name" value="MEMBRANE FUSION SUBUNIT OF EMRAB-TOLC MULTIDRUG EFFLUX PUMP"/>
    <property type="match status" value="1"/>
</dbReference>
<evidence type="ECO:0000256" key="6">
    <source>
        <dbReference type="ARBA" id="ARBA00022692"/>
    </source>
</evidence>
<keyword evidence="7 9" id="KW-1133">Transmembrane helix</keyword>
<keyword evidence="6 9" id="KW-0812">Transmembrane</keyword>
<dbReference type="PRINTS" id="PR01490">
    <property type="entry name" value="RTXTOXIND"/>
</dbReference>
<keyword evidence="14" id="KW-1185">Reference proteome</keyword>
<evidence type="ECO:0000256" key="9">
    <source>
        <dbReference type="RuleBase" id="RU365093"/>
    </source>
</evidence>
<gene>
    <name evidence="13" type="ORF">RFM68_21195</name>
</gene>
<organism evidence="13 14">
    <name type="scientific">Mesorhizobium montanum</name>
    <dbReference type="NCBI Taxonomy" id="3072323"/>
    <lineage>
        <taxon>Bacteria</taxon>
        <taxon>Pseudomonadati</taxon>
        <taxon>Pseudomonadota</taxon>
        <taxon>Alphaproteobacteria</taxon>
        <taxon>Hyphomicrobiales</taxon>
        <taxon>Phyllobacteriaceae</taxon>
        <taxon>Mesorhizobium</taxon>
    </lineage>
</organism>
<feature type="domain" description="AprE-like long alpha-helical hairpin" evidence="11">
    <location>
        <begin position="104"/>
        <end position="291"/>
    </location>
</feature>
<evidence type="ECO:0000256" key="4">
    <source>
        <dbReference type="ARBA" id="ARBA00022475"/>
    </source>
</evidence>
<keyword evidence="4 9" id="KW-1003">Cell membrane</keyword>
<name>A0ABU4ZRT7_9HYPH</name>
<feature type="coiled-coil region" evidence="10">
    <location>
        <begin position="169"/>
        <end position="210"/>
    </location>
</feature>
<evidence type="ECO:0000259" key="11">
    <source>
        <dbReference type="Pfam" id="PF25994"/>
    </source>
</evidence>
<evidence type="ECO:0000256" key="8">
    <source>
        <dbReference type="ARBA" id="ARBA00023136"/>
    </source>
</evidence>
<dbReference type="Gene3D" id="2.40.30.170">
    <property type="match status" value="1"/>
</dbReference>
<comment type="subcellular location">
    <subcellularLocation>
        <location evidence="1 9">Cell inner membrane</location>
        <topology evidence="1 9">Single-pass membrane protein</topology>
    </subcellularLocation>
</comment>
<dbReference type="Gene3D" id="2.40.50.100">
    <property type="match status" value="1"/>
</dbReference>
<evidence type="ECO:0000256" key="5">
    <source>
        <dbReference type="ARBA" id="ARBA00022519"/>
    </source>
</evidence>
<evidence type="ECO:0000313" key="14">
    <source>
        <dbReference type="Proteomes" id="UP001276840"/>
    </source>
</evidence>
<dbReference type="InterPro" id="IPR058982">
    <property type="entry name" value="Beta-barrel_AprE"/>
</dbReference>
<proteinExistence type="inferred from homology"/>
<accession>A0ABU4ZRT7</accession>
<feature type="transmembrane region" description="Helical" evidence="9">
    <location>
        <begin position="27"/>
        <end position="48"/>
    </location>
</feature>
<dbReference type="RefSeq" id="WP_320234953.1">
    <property type="nucleotide sequence ID" value="NZ_JAVIJF010000015.1"/>
</dbReference>
<keyword evidence="8 9" id="KW-0472">Membrane</keyword>
<evidence type="ECO:0000256" key="10">
    <source>
        <dbReference type="SAM" id="Coils"/>
    </source>
</evidence>
<comment type="caution">
    <text evidence="13">The sequence shown here is derived from an EMBL/GenBank/DDBJ whole genome shotgun (WGS) entry which is preliminary data.</text>
</comment>
<dbReference type="Pfam" id="PF26002">
    <property type="entry name" value="Beta-barrel_AprE"/>
    <property type="match status" value="1"/>
</dbReference>
<dbReference type="InterPro" id="IPR010129">
    <property type="entry name" value="T1SS_HlyD"/>
</dbReference>
<comment type="similarity">
    <text evidence="2 9">Belongs to the membrane fusion protein (MFP) (TC 8.A.1) family.</text>
</comment>